<accession>A0A835QR04</accession>
<dbReference type="AlphaFoldDB" id="A0A835QR04"/>
<name>A0A835QR04_VANPL</name>
<evidence type="ECO:0000313" key="2">
    <source>
        <dbReference type="EMBL" id="KAG0474449.1"/>
    </source>
</evidence>
<comment type="caution">
    <text evidence="2">The sequence shown here is derived from an EMBL/GenBank/DDBJ whole genome shotgun (WGS) entry which is preliminary data.</text>
</comment>
<evidence type="ECO:0000313" key="3">
    <source>
        <dbReference type="Proteomes" id="UP000639772"/>
    </source>
</evidence>
<feature type="compositionally biased region" description="Low complexity" evidence="1">
    <location>
        <begin position="43"/>
        <end position="62"/>
    </location>
</feature>
<dbReference type="Proteomes" id="UP000639772">
    <property type="component" value="Chromosome 7"/>
</dbReference>
<reference evidence="2 3" key="1">
    <citation type="journal article" date="2020" name="Nat. Food">
        <title>A phased Vanilla planifolia genome enables genetic improvement of flavour and production.</title>
        <authorList>
            <person name="Hasing T."/>
            <person name="Tang H."/>
            <person name="Brym M."/>
            <person name="Khazi F."/>
            <person name="Huang T."/>
            <person name="Chambers A.H."/>
        </authorList>
    </citation>
    <scope>NUCLEOTIDE SEQUENCE [LARGE SCALE GENOMIC DNA]</scope>
    <source>
        <tissue evidence="2">Leaf</tissue>
    </source>
</reference>
<feature type="region of interest" description="Disordered" evidence="1">
    <location>
        <begin position="30"/>
        <end position="82"/>
    </location>
</feature>
<proteinExistence type="predicted"/>
<evidence type="ECO:0000256" key="1">
    <source>
        <dbReference type="SAM" id="MobiDB-lite"/>
    </source>
</evidence>
<organism evidence="2 3">
    <name type="scientific">Vanilla planifolia</name>
    <name type="common">Vanilla</name>
    <dbReference type="NCBI Taxonomy" id="51239"/>
    <lineage>
        <taxon>Eukaryota</taxon>
        <taxon>Viridiplantae</taxon>
        <taxon>Streptophyta</taxon>
        <taxon>Embryophyta</taxon>
        <taxon>Tracheophyta</taxon>
        <taxon>Spermatophyta</taxon>
        <taxon>Magnoliopsida</taxon>
        <taxon>Liliopsida</taxon>
        <taxon>Asparagales</taxon>
        <taxon>Orchidaceae</taxon>
        <taxon>Vanilloideae</taxon>
        <taxon>Vanilleae</taxon>
        <taxon>Vanilla</taxon>
    </lineage>
</organism>
<sequence length="166" mass="17406">MKPEGDGTAHRTANTVGYCYGAALSSFDPLQRLPTSNIPAPPARATTAEAPSSSLAGSGSASRPGQCEGERYGAEAVVSRSNHRAVDTSVKDREAGRLLGFGTVTNVVEQRRCTATTTVSLAGSASITVTVSCSRPNPVRISIVTTKCRLIWKMCYPSHFLGATKC</sequence>
<gene>
    <name evidence="2" type="ORF">HPP92_014135</name>
</gene>
<protein>
    <submittedName>
        <fullName evidence="2">Uncharacterized protein</fullName>
    </submittedName>
</protein>
<dbReference type="EMBL" id="JADCNM010000007">
    <property type="protein sequence ID" value="KAG0474449.1"/>
    <property type="molecule type" value="Genomic_DNA"/>
</dbReference>